<keyword evidence="4" id="KW-1185">Reference proteome</keyword>
<accession>A0A212D2J4</accession>
<name>A0A212D2J4_CEREH</name>
<organism evidence="3 4">
    <name type="scientific">Cervus elaphus hippelaphus</name>
    <name type="common">European red deer</name>
    <dbReference type="NCBI Taxonomy" id="46360"/>
    <lineage>
        <taxon>Eukaryota</taxon>
        <taxon>Metazoa</taxon>
        <taxon>Chordata</taxon>
        <taxon>Craniata</taxon>
        <taxon>Vertebrata</taxon>
        <taxon>Euteleostomi</taxon>
        <taxon>Mammalia</taxon>
        <taxon>Eutheria</taxon>
        <taxon>Laurasiatheria</taxon>
        <taxon>Artiodactyla</taxon>
        <taxon>Ruminantia</taxon>
        <taxon>Pecora</taxon>
        <taxon>Cervidae</taxon>
        <taxon>Cervinae</taxon>
        <taxon>Cervus</taxon>
    </lineage>
</organism>
<feature type="region of interest" description="Disordered" evidence="1">
    <location>
        <begin position="150"/>
        <end position="172"/>
    </location>
</feature>
<evidence type="ECO:0000313" key="3">
    <source>
        <dbReference type="EMBL" id="OWK12459.1"/>
    </source>
</evidence>
<gene>
    <name evidence="3" type="ORF">Celaphus_00003745</name>
</gene>
<dbReference type="EMBL" id="MKHE01000009">
    <property type="protein sequence ID" value="OWK12459.1"/>
    <property type="molecule type" value="Genomic_DNA"/>
</dbReference>
<dbReference type="Proteomes" id="UP000242450">
    <property type="component" value="Chromosome 9"/>
</dbReference>
<proteinExistence type="predicted"/>
<protein>
    <recommendedName>
        <fullName evidence="2">DDE-1 domain-containing protein</fullName>
    </recommendedName>
</protein>
<reference evidence="3 4" key="1">
    <citation type="journal article" date="2018" name="Mol. Genet. Genomics">
        <title>The red deer Cervus elaphus genome CerEla1.0: sequencing, annotating, genes, and chromosomes.</title>
        <authorList>
            <person name="Bana N.A."/>
            <person name="Nyiri A."/>
            <person name="Nagy J."/>
            <person name="Frank K."/>
            <person name="Nagy T."/>
            <person name="Steger V."/>
            <person name="Schiller M."/>
            <person name="Lakatos P."/>
            <person name="Sugar L."/>
            <person name="Horn P."/>
            <person name="Barta E."/>
            <person name="Orosz L."/>
        </authorList>
    </citation>
    <scope>NUCLEOTIDE SEQUENCE [LARGE SCALE GENOMIC DNA]</scope>
    <source>
        <strain evidence="3">Hungarian</strain>
    </source>
</reference>
<comment type="caution">
    <text evidence="3">The sequence shown here is derived from an EMBL/GenBank/DDBJ whole genome shotgun (WGS) entry which is preliminary data.</text>
</comment>
<evidence type="ECO:0000256" key="1">
    <source>
        <dbReference type="SAM" id="MobiDB-lite"/>
    </source>
</evidence>
<dbReference type="AlphaFoldDB" id="A0A212D2J4"/>
<dbReference type="InterPro" id="IPR004875">
    <property type="entry name" value="DDE_SF_endonuclease_dom"/>
</dbReference>
<dbReference type="Pfam" id="PF03184">
    <property type="entry name" value="DDE_1"/>
    <property type="match status" value="1"/>
</dbReference>
<dbReference type="OrthoDB" id="9909311at2759"/>
<evidence type="ECO:0000313" key="4">
    <source>
        <dbReference type="Proteomes" id="UP000242450"/>
    </source>
</evidence>
<sequence length="213" mass="23700">MQVDARMKQVECWILLLIDKCSAHSMLLPCLESSQVWFLPSNCTAVLRPLNLGIIHTMKVLHRGHLLQLILLKFNSSEDKEKVDIKQADDMIATAWWSAKRSTVVKCWQKAGIVPVELTDSDTETVTGEPDDDLIISQELLDTEVIQDMGASQSTDEAGSEDKGEASLPQQPKITITEAISSAQKLRWFLSTCAGVPDAIFGQLNGIEEYLMR</sequence>
<evidence type="ECO:0000259" key="2">
    <source>
        <dbReference type="Pfam" id="PF03184"/>
    </source>
</evidence>
<dbReference type="GO" id="GO:0003676">
    <property type="term" value="F:nucleic acid binding"/>
    <property type="evidence" value="ECO:0007669"/>
    <property type="project" value="InterPro"/>
</dbReference>
<feature type="domain" description="DDE-1" evidence="2">
    <location>
        <begin position="4"/>
        <end position="108"/>
    </location>
</feature>